<gene>
    <name evidence="2" type="ORF">SAMN04488563_5616</name>
</gene>
<proteinExistence type="predicted"/>
<sequence>MSDRHALAPLRRWLIDSVTPAKLTVVLIVAVLMIATSVALLSSQTDGGDSGLIEFETPATS</sequence>
<accession>A0A1H2LAX1</accession>
<keyword evidence="1" id="KW-0812">Transmembrane</keyword>
<dbReference type="OrthoDB" id="5195237at2"/>
<keyword evidence="1" id="KW-0472">Membrane</keyword>
<organism evidence="2 3">
    <name type="scientific">Jiangella alkaliphila</name>
    <dbReference type="NCBI Taxonomy" id="419479"/>
    <lineage>
        <taxon>Bacteria</taxon>
        <taxon>Bacillati</taxon>
        <taxon>Actinomycetota</taxon>
        <taxon>Actinomycetes</taxon>
        <taxon>Jiangellales</taxon>
        <taxon>Jiangellaceae</taxon>
        <taxon>Jiangella</taxon>
    </lineage>
</organism>
<evidence type="ECO:0000313" key="3">
    <source>
        <dbReference type="Proteomes" id="UP000182977"/>
    </source>
</evidence>
<dbReference type="EMBL" id="LT629791">
    <property type="protein sequence ID" value="SDU77731.1"/>
    <property type="molecule type" value="Genomic_DNA"/>
</dbReference>
<feature type="transmembrane region" description="Helical" evidence="1">
    <location>
        <begin position="21"/>
        <end position="42"/>
    </location>
</feature>
<dbReference type="RefSeq" id="WP_046772843.1">
    <property type="nucleotide sequence ID" value="NZ_LBMC01000078.1"/>
</dbReference>
<evidence type="ECO:0000256" key="1">
    <source>
        <dbReference type="SAM" id="Phobius"/>
    </source>
</evidence>
<keyword evidence="1" id="KW-1133">Transmembrane helix</keyword>
<keyword evidence="3" id="KW-1185">Reference proteome</keyword>
<evidence type="ECO:0000313" key="2">
    <source>
        <dbReference type="EMBL" id="SDU77731.1"/>
    </source>
</evidence>
<name>A0A1H2LAX1_9ACTN</name>
<reference evidence="3" key="1">
    <citation type="submission" date="2016-10" db="EMBL/GenBank/DDBJ databases">
        <authorList>
            <person name="Varghese N."/>
            <person name="Submissions S."/>
        </authorList>
    </citation>
    <scope>NUCLEOTIDE SEQUENCE [LARGE SCALE GENOMIC DNA]</scope>
    <source>
        <strain evidence="3">DSM 45079</strain>
    </source>
</reference>
<dbReference type="Proteomes" id="UP000182977">
    <property type="component" value="Chromosome I"/>
</dbReference>
<protein>
    <submittedName>
        <fullName evidence="2">Uncharacterized protein</fullName>
    </submittedName>
</protein>
<dbReference type="AlphaFoldDB" id="A0A1H2LAX1"/>